<accession>A0A7Z0IQ95</accession>
<keyword evidence="9" id="KW-1185">Reference proteome</keyword>
<evidence type="ECO:0000313" key="9">
    <source>
        <dbReference type="Proteomes" id="UP000564496"/>
    </source>
</evidence>
<sequence length="353" mass="37044">MDFELTEEQTMLRDVTRSMLAANCPAELVRTLADAGQDVADKLWHRGVELGWMGLAVPEDQDGAGQGVVELALVAEELGATVAPGPFMETAVVAAAVAAADFDARDAVVASLQEGTARAAVATGAFTATTEGDELVVDGRATTVHSAGSVDWLLVTADLDGSPVAVLVESAAATTTRRTTLDQSRGWYDVHCDSVRIPASQVVLRGESAVQHLLDQMSVLVAADALGVGERLLRMTIDYTAAREQFGVAIGSFQAVKHTVADMAKLLKGVHAATYLAAMALDADIPQASLHASVAKAFASEQVSAVAGEALQLHGGIGFTWEHDLHLYLRRAKVDEAIFGNAAAHHERVLALS</sequence>
<dbReference type="EMBL" id="JACBZR010000001">
    <property type="protein sequence ID" value="NYI75558.1"/>
    <property type="molecule type" value="Genomic_DNA"/>
</dbReference>
<evidence type="ECO:0000256" key="2">
    <source>
        <dbReference type="ARBA" id="ARBA00009347"/>
    </source>
</evidence>
<evidence type="ECO:0000256" key="3">
    <source>
        <dbReference type="ARBA" id="ARBA00022630"/>
    </source>
</evidence>
<keyword evidence="3" id="KW-0285">Flavoprotein</keyword>
<dbReference type="AlphaFoldDB" id="A0A7Z0IQ95"/>
<dbReference type="GO" id="GO:0050660">
    <property type="term" value="F:flavin adenine dinucleotide binding"/>
    <property type="evidence" value="ECO:0007669"/>
    <property type="project" value="InterPro"/>
</dbReference>
<dbReference type="InterPro" id="IPR009075">
    <property type="entry name" value="AcylCo_DH/oxidase_C"/>
</dbReference>
<evidence type="ECO:0000256" key="5">
    <source>
        <dbReference type="ARBA" id="ARBA00023002"/>
    </source>
</evidence>
<feature type="domain" description="Acyl-CoA dehydrogenase/oxidase N-terminal" evidence="7">
    <location>
        <begin position="6"/>
        <end position="94"/>
    </location>
</feature>
<dbReference type="PANTHER" id="PTHR43884">
    <property type="entry name" value="ACYL-COA DEHYDROGENASE"/>
    <property type="match status" value="1"/>
</dbReference>
<dbReference type="InterPro" id="IPR013786">
    <property type="entry name" value="AcylCoA_DH/ox_N"/>
</dbReference>
<dbReference type="InterPro" id="IPR036250">
    <property type="entry name" value="AcylCo_DH-like_C"/>
</dbReference>
<dbReference type="InterPro" id="IPR037069">
    <property type="entry name" value="AcylCoA_DH/ox_N_sf"/>
</dbReference>
<reference evidence="8 9" key="1">
    <citation type="submission" date="2020-07" db="EMBL/GenBank/DDBJ databases">
        <title>Sequencing the genomes of 1000 actinobacteria strains.</title>
        <authorList>
            <person name="Klenk H.-P."/>
        </authorList>
    </citation>
    <scope>NUCLEOTIDE SEQUENCE [LARGE SCALE GENOMIC DNA]</scope>
    <source>
        <strain evidence="8 9">DSM 26487</strain>
    </source>
</reference>
<keyword evidence="5" id="KW-0560">Oxidoreductase</keyword>
<feature type="domain" description="Acyl-CoA dehydrogenase/oxidase C-terminal" evidence="6">
    <location>
        <begin position="206"/>
        <end position="347"/>
    </location>
</feature>
<comment type="cofactor">
    <cofactor evidence="1">
        <name>FAD</name>
        <dbReference type="ChEBI" id="CHEBI:57692"/>
    </cofactor>
</comment>
<evidence type="ECO:0000313" key="8">
    <source>
        <dbReference type="EMBL" id="NYI75558.1"/>
    </source>
</evidence>
<dbReference type="RefSeq" id="WP_179656270.1">
    <property type="nucleotide sequence ID" value="NZ_JACBZR010000001.1"/>
</dbReference>
<dbReference type="Pfam" id="PF00441">
    <property type="entry name" value="Acyl-CoA_dh_1"/>
    <property type="match status" value="1"/>
</dbReference>
<dbReference type="Gene3D" id="1.10.540.10">
    <property type="entry name" value="Acyl-CoA dehydrogenase/oxidase, N-terminal domain"/>
    <property type="match status" value="1"/>
</dbReference>
<evidence type="ECO:0000256" key="1">
    <source>
        <dbReference type="ARBA" id="ARBA00001974"/>
    </source>
</evidence>
<comment type="caution">
    <text evidence="8">The sequence shown here is derived from an EMBL/GenBank/DDBJ whole genome shotgun (WGS) entry which is preliminary data.</text>
</comment>
<protein>
    <submittedName>
        <fullName evidence="8">Alkylation response protein AidB-like acyl-CoA dehydrogenase</fullName>
    </submittedName>
</protein>
<gene>
    <name evidence="8" type="ORF">BJ988_000206</name>
</gene>
<name>A0A7Z0IQ95_9ACTN</name>
<proteinExistence type="inferred from homology"/>
<dbReference type="InterPro" id="IPR046373">
    <property type="entry name" value="Acyl-CoA_Oxase/DH_mid-dom_sf"/>
</dbReference>
<comment type="similarity">
    <text evidence="2">Belongs to the acyl-CoA dehydrogenase family.</text>
</comment>
<dbReference type="Pfam" id="PF02771">
    <property type="entry name" value="Acyl-CoA_dh_N"/>
    <property type="match status" value="1"/>
</dbReference>
<dbReference type="GO" id="GO:0003995">
    <property type="term" value="F:acyl-CoA dehydrogenase activity"/>
    <property type="evidence" value="ECO:0007669"/>
    <property type="project" value="TreeGrafter"/>
</dbReference>
<dbReference type="CDD" id="cd00567">
    <property type="entry name" value="ACAD"/>
    <property type="match status" value="1"/>
</dbReference>
<dbReference type="SUPFAM" id="SSF47203">
    <property type="entry name" value="Acyl-CoA dehydrogenase C-terminal domain-like"/>
    <property type="match status" value="1"/>
</dbReference>
<dbReference type="Proteomes" id="UP000564496">
    <property type="component" value="Unassembled WGS sequence"/>
</dbReference>
<dbReference type="InterPro" id="IPR009100">
    <property type="entry name" value="AcylCoA_DH/oxidase_NM_dom_sf"/>
</dbReference>
<dbReference type="Gene3D" id="1.20.140.10">
    <property type="entry name" value="Butyryl-CoA Dehydrogenase, subunit A, domain 3"/>
    <property type="match status" value="1"/>
</dbReference>
<keyword evidence="4" id="KW-0274">FAD</keyword>
<dbReference type="PANTHER" id="PTHR43884:SF20">
    <property type="entry name" value="ACYL-COA DEHYDROGENASE FADE28"/>
    <property type="match status" value="1"/>
</dbReference>
<organism evidence="8 9">
    <name type="scientific">Nocardioides panzhihuensis</name>
    <dbReference type="NCBI Taxonomy" id="860243"/>
    <lineage>
        <taxon>Bacteria</taxon>
        <taxon>Bacillati</taxon>
        <taxon>Actinomycetota</taxon>
        <taxon>Actinomycetes</taxon>
        <taxon>Propionibacteriales</taxon>
        <taxon>Nocardioidaceae</taxon>
        <taxon>Nocardioides</taxon>
    </lineage>
</organism>
<evidence type="ECO:0000256" key="4">
    <source>
        <dbReference type="ARBA" id="ARBA00022827"/>
    </source>
</evidence>
<evidence type="ECO:0000259" key="7">
    <source>
        <dbReference type="Pfam" id="PF02771"/>
    </source>
</evidence>
<dbReference type="SUPFAM" id="SSF56645">
    <property type="entry name" value="Acyl-CoA dehydrogenase NM domain-like"/>
    <property type="match status" value="1"/>
</dbReference>
<dbReference type="Gene3D" id="2.40.110.10">
    <property type="entry name" value="Butyryl-CoA Dehydrogenase, subunit A, domain 2"/>
    <property type="match status" value="1"/>
</dbReference>
<evidence type="ECO:0000259" key="6">
    <source>
        <dbReference type="Pfam" id="PF00441"/>
    </source>
</evidence>